<protein>
    <submittedName>
        <fullName evidence="2">Uncharacterized protein</fullName>
    </submittedName>
</protein>
<feature type="chain" id="PRO_5035467064" evidence="1">
    <location>
        <begin position="17"/>
        <end position="99"/>
    </location>
</feature>
<dbReference type="EMBL" id="KZ308568">
    <property type="protein sequence ID" value="KAG8231703.1"/>
    <property type="molecule type" value="Genomic_DNA"/>
</dbReference>
<evidence type="ECO:0000313" key="2">
    <source>
        <dbReference type="EMBL" id="KAG8231703.1"/>
    </source>
</evidence>
<comment type="caution">
    <text evidence="2">The sequence shown here is derived from an EMBL/GenBank/DDBJ whole genome shotgun (WGS) entry which is preliminary data.</text>
</comment>
<proteinExistence type="predicted"/>
<reference evidence="2" key="2">
    <citation type="submission" date="2017-10" db="EMBL/GenBank/DDBJ databases">
        <title>Ladona fulva Genome sequencing and assembly.</title>
        <authorList>
            <person name="Murali S."/>
            <person name="Richards S."/>
            <person name="Bandaranaike D."/>
            <person name="Bellair M."/>
            <person name="Blankenburg K."/>
            <person name="Chao H."/>
            <person name="Dinh H."/>
            <person name="Doddapaneni H."/>
            <person name="Dugan-Rocha S."/>
            <person name="Elkadiri S."/>
            <person name="Gnanaolivu R."/>
            <person name="Hernandez B."/>
            <person name="Skinner E."/>
            <person name="Javaid M."/>
            <person name="Lee S."/>
            <person name="Li M."/>
            <person name="Ming W."/>
            <person name="Munidasa M."/>
            <person name="Muniz J."/>
            <person name="Nguyen L."/>
            <person name="Hughes D."/>
            <person name="Osuji N."/>
            <person name="Pu L.-L."/>
            <person name="Puazo M."/>
            <person name="Qu C."/>
            <person name="Quiroz J."/>
            <person name="Raj R."/>
            <person name="Weissenberger G."/>
            <person name="Xin Y."/>
            <person name="Zou X."/>
            <person name="Han Y."/>
            <person name="Worley K."/>
            <person name="Muzny D."/>
            <person name="Gibbs R."/>
        </authorList>
    </citation>
    <scope>NUCLEOTIDE SEQUENCE</scope>
    <source>
        <strain evidence="2">Sampled in the wild</strain>
    </source>
</reference>
<accession>A0A8K0KG48</accession>
<dbReference type="AlphaFoldDB" id="A0A8K0KG48"/>
<evidence type="ECO:0000256" key="1">
    <source>
        <dbReference type="SAM" id="SignalP"/>
    </source>
</evidence>
<keyword evidence="1" id="KW-0732">Signal</keyword>
<reference evidence="2" key="1">
    <citation type="submission" date="2013-04" db="EMBL/GenBank/DDBJ databases">
        <authorList>
            <person name="Qu J."/>
            <person name="Murali S.C."/>
            <person name="Bandaranaike D."/>
            <person name="Bellair M."/>
            <person name="Blankenburg K."/>
            <person name="Chao H."/>
            <person name="Dinh H."/>
            <person name="Doddapaneni H."/>
            <person name="Downs B."/>
            <person name="Dugan-Rocha S."/>
            <person name="Elkadiri S."/>
            <person name="Gnanaolivu R.D."/>
            <person name="Hernandez B."/>
            <person name="Javaid M."/>
            <person name="Jayaseelan J.C."/>
            <person name="Lee S."/>
            <person name="Li M."/>
            <person name="Ming W."/>
            <person name="Munidasa M."/>
            <person name="Muniz J."/>
            <person name="Nguyen L."/>
            <person name="Ongeri F."/>
            <person name="Osuji N."/>
            <person name="Pu L.-L."/>
            <person name="Puazo M."/>
            <person name="Qu C."/>
            <person name="Quiroz J."/>
            <person name="Raj R."/>
            <person name="Weissenberger G."/>
            <person name="Xin Y."/>
            <person name="Zou X."/>
            <person name="Han Y."/>
            <person name="Richards S."/>
            <person name="Worley K."/>
            <person name="Muzny D."/>
            <person name="Gibbs R."/>
        </authorList>
    </citation>
    <scope>NUCLEOTIDE SEQUENCE</scope>
    <source>
        <strain evidence="2">Sampled in the wild</strain>
    </source>
</reference>
<keyword evidence="3" id="KW-1185">Reference proteome</keyword>
<dbReference type="Proteomes" id="UP000792457">
    <property type="component" value="Unassembled WGS sequence"/>
</dbReference>
<sequence length="99" mass="9689">MFKLVALLAFVAVASAAPGLVGAPIAYSAPTVVAAAPVAYSAPVVTAPVVKAAVPVATSYANTFRVVSPYSTSVVAAAPVVQAAPVAYAAGPVIKTLIH</sequence>
<name>A0A8K0KG48_LADFU</name>
<feature type="signal peptide" evidence="1">
    <location>
        <begin position="1"/>
        <end position="16"/>
    </location>
</feature>
<gene>
    <name evidence="2" type="ORF">J437_LFUL007478</name>
</gene>
<organism evidence="2 3">
    <name type="scientific">Ladona fulva</name>
    <name type="common">Scarce chaser dragonfly</name>
    <name type="synonym">Libellula fulva</name>
    <dbReference type="NCBI Taxonomy" id="123851"/>
    <lineage>
        <taxon>Eukaryota</taxon>
        <taxon>Metazoa</taxon>
        <taxon>Ecdysozoa</taxon>
        <taxon>Arthropoda</taxon>
        <taxon>Hexapoda</taxon>
        <taxon>Insecta</taxon>
        <taxon>Pterygota</taxon>
        <taxon>Palaeoptera</taxon>
        <taxon>Odonata</taxon>
        <taxon>Epiprocta</taxon>
        <taxon>Anisoptera</taxon>
        <taxon>Libelluloidea</taxon>
        <taxon>Libellulidae</taxon>
        <taxon>Ladona</taxon>
    </lineage>
</organism>
<evidence type="ECO:0000313" key="3">
    <source>
        <dbReference type="Proteomes" id="UP000792457"/>
    </source>
</evidence>